<proteinExistence type="predicted"/>
<organism evidence="2 3">
    <name type="scientific">Pseudonocardia bannensis</name>
    <dbReference type="NCBI Taxonomy" id="630973"/>
    <lineage>
        <taxon>Bacteria</taxon>
        <taxon>Bacillati</taxon>
        <taxon>Actinomycetota</taxon>
        <taxon>Actinomycetes</taxon>
        <taxon>Pseudonocardiales</taxon>
        <taxon>Pseudonocardiaceae</taxon>
        <taxon>Pseudonocardia</taxon>
    </lineage>
</organism>
<dbReference type="RefSeq" id="WP_169415527.1">
    <property type="nucleotide sequence ID" value="NZ_JAAXKZ010000136.1"/>
</dbReference>
<evidence type="ECO:0000313" key="3">
    <source>
        <dbReference type="Proteomes" id="UP000586918"/>
    </source>
</evidence>
<keyword evidence="3" id="KW-1185">Reference proteome</keyword>
<dbReference type="Gene3D" id="3.10.450.50">
    <property type="match status" value="1"/>
</dbReference>
<dbReference type="AlphaFoldDB" id="A0A848DR36"/>
<evidence type="ECO:0008006" key="4">
    <source>
        <dbReference type="Google" id="ProtNLM"/>
    </source>
</evidence>
<dbReference type="Proteomes" id="UP000586918">
    <property type="component" value="Unassembled WGS sequence"/>
</dbReference>
<accession>A0A848DR36</accession>
<sequence>MRRIPLLIAGAAVATVLTACSATAPGAADTPATSSAVPGEPAVSAEEAGVETVFHAYYQALLARDFATACALNAPETNQQLLHNAAAGGLQSTSCEDALTRIYAVPGAAETSDGIARSARVQDVAITGDTATISWDAETHGERRTARNIVRMIEGQWRLVDVNPR</sequence>
<feature type="chain" id="PRO_5039409045" description="DUF4878 domain-containing protein" evidence="1">
    <location>
        <begin position="25"/>
        <end position="165"/>
    </location>
</feature>
<keyword evidence="1" id="KW-0732">Signal</keyword>
<dbReference type="InterPro" id="IPR032710">
    <property type="entry name" value="NTF2-like_dom_sf"/>
</dbReference>
<gene>
    <name evidence="2" type="ORF">HF519_25415</name>
</gene>
<evidence type="ECO:0000256" key="1">
    <source>
        <dbReference type="SAM" id="SignalP"/>
    </source>
</evidence>
<evidence type="ECO:0000313" key="2">
    <source>
        <dbReference type="EMBL" id="NMH94851.1"/>
    </source>
</evidence>
<feature type="signal peptide" evidence="1">
    <location>
        <begin position="1"/>
        <end position="24"/>
    </location>
</feature>
<dbReference type="EMBL" id="JAAXKZ010000136">
    <property type="protein sequence ID" value="NMH94851.1"/>
    <property type="molecule type" value="Genomic_DNA"/>
</dbReference>
<reference evidence="2 3" key="1">
    <citation type="submission" date="2020-04" db="EMBL/GenBank/DDBJ databases">
        <authorList>
            <person name="Klaysubun C."/>
            <person name="Duangmal K."/>
            <person name="Lipun K."/>
        </authorList>
    </citation>
    <scope>NUCLEOTIDE SEQUENCE [LARGE SCALE GENOMIC DNA]</scope>
    <source>
        <strain evidence="2 3">DSM 45300</strain>
    </source>
</reference>
<dbReference type="SUPFAM" id="SSF54427">
    <property type="entry name" value="NTF2-like"/>
    <property type="match status" value="1"/>
</dbReference>
<comment type="caution">
    <text evidence="2">The sequence shown here is derived from an EMBL/GenBank/DDBJ whole genome shotgun (WGS) entry which is preliminary data.</text>
</comment>
<protein>
    <recommendedName>
        <fullName evidence="4">DUF4878 domain-containing protein</fullName>
    </recommendedName>
</protein>
<dbReference type="PROSITE" id="PS51257">
    <property type="entry name" value="PROKAR_LIPOPROTEIN"/>
    <property type="match status" value="1"/>
</dbReference>
<name>A0A848DR36_9PSEU</name>